<dbReference type="InterPro" id="IPR031165">
    <property type="entry name" value="GNAT_YJDJ"/>
</dbReference>
<dbReference type="Gene3D" id="3.40.630.30">
    <property type="match status" value="1"/>
</dbReference>
<evidence type="ECO:0000259" key="1">
    <source>
        <dbReference type="PROSITE" id="PS51729"/>
    </source>
</evidence>
<dbReference type="CDD" id="cd04301">
    <property type="entry name" value="NAT_SF"/>
    <property type="match status" value="1"/>
</dbReference>
<dbReference type="SUPFAM" id="SSF55729">
    <property type="entry name" value="Acyl-CoA N-acyltransferases (Nat)"/>
    <property type="match status" value="1"/>
</dbReference>
<gene>
    <name evidence="2" type="ORF">HNQ47_000113</name>
</gene>
<proteinExistence type="predicted"/>
<protein>
    <submittedName>
        <fullName evidence="2">Glutaredoxin-related protein/predicted GNAT family acetyltransferase</fullName>
    </submittedName>
</protein>
<accession>A0A7W8FVY4</accession>
<evidence type="ECO:0000313" key="3">
    <source>
        <dbReference type="Proteomes" id="UP000539953"/>
    </source>
</evidence>
<sequence length="166" mass="18751">MIKIYGMKSCPDCADILHQISGSDRYQMIDIGEDVRYMHAFIDLRDQDPAFDEIRGTGKIGIPAFIREDGTVTLDAEAVGLCRPLHFQTEPHRIYAEVDGTCVAEITFFQQPDGTYVIDHTFADASLKGRGIGTRLVELADAYIKEQGSQWTATCPFAEHWRQRHQ</sequence>
<dbReference type="EMBL" id="JACHHK010000001">
    <property type="protein sequence ID" value="MBB5182110.1"/>
    <property type="molecule type" value="Genomic_DNA"/>
</dbReference>
<dbReference type="RefSeq" id="WP_183326547.1">
    <property type="nucleotide sequence ID" value="NZ_JACHHK010000001.1"/>
</dbReference>
<name>A0A7W8FVY4_9FIRM</name>
<dbReference type="AlphaFoldDB" id="A0A7W8FVY4"/>
<reference evidence="2 3" key="1">
    <citation type="submission" date="2020-08" db="EMBL/GenBank/DDBJ databases">
        <title>Genomic Encyclopedia of Type Strains, Phase IV (KMG-IV): sequencing the most valuable type-strain genomes for metagenomic binning, comparative biology and taxonomic classification.</title>
        <authorList>
            <person name="Goeker M."/>
        </authorList>
    </citation>
    <scope>NUCLEOTIDE SEQUENCE [LARGE SCALE GENOMIC DNA]</scope>
    <source>
        <strain evidence="2 3">DSM 25799</strain>
    </source>
</reference>
<dbReference type="InterPro" id="IPR016181">
    <property type="entry name" value="Acyl_CoA_acyltransferase"/>
</dbReference>
<dbReference type="PROSITE" id="PS51729">
    <property type="entry name" value="GNAT_YJDJ"/>
    <property type="match status" value="1"/>
</dbReference>
<keyword evidence="2" id="KW-0808">Transferase</keyword>
<evidence type="ECO:0000313" key="2">
    <source>
        <dbReference type="EMBL" id="MBB5182110.1"/>
    </source>
</evidence>
<dbReference type="GO" id="GO:0016740">
    <property type="term" value="F:transferase activity"/>
    <property type="evidence" value="ECO:0007669"/>
    <property type="project" value="UniProtKB-KW"/>
</dbReference>
<organism evidence="2 3">
    <name type="scientific">Catenisphaera adipataccumulans</name>
    <dbReference type="NCBI Taxonomy" id="700500"/>
    <lineage>
        <taxon>Bacteria</taxon>
        <taxon>Bacillati</taxon>
        <taxon>Bacillota</taxon>
        <taxon>Erysipelotrichia</taxon>
        <taxon>Erysipelotrichales</taxon>
        <taxon>Erysipelotrichaceae</taxon>
        <taxon>Catenisphaera</taxon>
    </lineage>
</organism>
<feature type="domain" description="N-acetyltransferase" evidence="1">
    <location>
        <begin position="86"/>
        <end position="166"/>
    </location>
</feature>
<dbReference type="Proteomes" id="UP000539953">
    <property type="component" value="Unassembled WGS sequence"/>
</dbReference>
<keyword evidence="3" id="KW-1185">Reference proteome</keyword>
<dbReference type="Pfam" id="PF14542">
    <property type="entry name" value="Acetyltransf_CG"/>
    <property type="match status" value="1"/>
</dbReference>
<comment type="caution">
    <text evidence="2">The sequence shown here is derived from an EMBL/GenBank/DDBJ whole genome shotgun (WGS) entry which is preliminary data.</text>
</comment>